<dbReference type="PANTHER" id="PTHR47926:SF361">
    <property type="entry name" value="PENTACOTRIPEPTIDE-REPEAT REGION OF PRORP DOMAIN-CONTAINING PROTEIN"/>
    <property type="match status" value="1"/>
</dbReference>
<dbReference type="InterPro" id="IPR011990">
    <property type="entry name" value="TPR-like_helical_dom_sf"/>
</dbReference>
<protein>
    <submittedName>
        <fullName evidence="3">Pentatricopeptide repeat-containing protein</fullName>
    </submittedName>
</protein>
<proteinExistence type="predicted"/>
<sequence length="427" mass="48375">MEITAFHLKAPPYHVHISSEKHKNYILNKNITLIRHQSTPKHPIQIQLPLHRPKSVTIQPVEVKPQPRKSNPTPRTTTSDILYLMDSLNLTIPLDIYISLIKECTKIGDPLKAIELHLHMRKSGVCLNLTLANRLLLMYMCCGCFEYARQLFDQMRERNFNSRAVMIAGYVENGKHREAIDMFIEMLLEEKFRDAHDDKIKFAVSGTLVCVLKACVNTTDLELGMQIHGWLLKMGFSRNAVLTSFLISFYGKCKCSVGAEICFDKVCCRSTAVWTARIANFCREEKFERAVNEFREMGRVGVRKNSYTFSSVLKACGQMGDGGYCGRQVHANVLKVGAEFDGYVQCALIDVYGKCGLVKDATRAFETSEDTRTIASWNAMLTAFIQHGFCIQAIKLLYKMKAAGLVPPESLFNEVKFICGSRNLEQD</sequence>
<dbReference type="EMBL" id="JBFOLJ010000003">
    <property type="protein sequence ID" value="KAL2548111.1"/>
    <property type="molecule type" value="Genomic_DNA"/>
</dbReference>
<dbReference type="Pfam" id="PF01535">
    <property type="entry name" value="PPR"/>
    <property type="match status" value="5"/>
</dbReference>
<dbReference type="InterPro" id="IPR002885">
    <property type="entry name" value="PPR_rpt"/>
</dbReference>
<evidence type="ECO:0000313" key="3">
    <source>
        <dbReference type="EMBL" id="KAL2548111.1"/>
    </source>
</evidence>
<dbReference type="NCBIfam" id="TIGR00756">
    <property type="entry name" value="PPR"/>
    <property type="match status" value="1"/>
</dbReference>
<dbReference type="FunFam" id="1.25.40.10:FF:000285">
    <property type="entry name" value="Pentatricopeptide repeat-containing protein, chloroplastic"/>
    <property type="match status" value="1"/>
</dbReference>
<organism evidence="3 4">
    <name type="scientific">Forsythia ovata</name>
    <dbReference type="NCBI Taxonomy" id="205694"/>
    <lineage>
        <taxon>Eukaryota</taxon>
        <taxon>Viridiplantae</taxon>
        <taxon>Streptophyta</taxon>
        <taxon>Embryophyta</taxon>
        <taxon>Tracheophyta</taxon>
        <taxon>Spermatophyta</taxon>
        <taxon>Magnoliopsida</taxon>
        <taxon>eudicotyledons</taxon>
        <taxon>Gunneridae</taxon>
        <taxon>Pentapetalae</taxon>
        <taxon>asterids</taxon>
        <taxon>lamiids</taxon>
        <taxon>Lamiales</taxon>
        <taxon>Oleaceae</taxon>
        <taxon>Forsythieae</taxon>
        <taxon>Forsythia</taxon>
    </lineage>
</organism>
<evidence type="ECO:0000313" key="4">
    <source>
        <dbReference type="Proteomes" id="UP001604277"/>
    </source>
</evidence>
<dbReference type="AlphaFoldDB" id="A0ABD1WEL0"/>
<gene>
    <name evidence="3" type="ORF">Fot_09641</name>
</gene>
<dbReference type="Pfam" id="PF13041">
    <property type="entry name" value="PPR_2"/>
    <property type="match status" value="1"/>
</dbReference>
<dbReference type="PANTHER" id="PTHR47926">
    <property type="entry name" value="PENTATRICOPEPTIDE REPEAT-CONTAINING PROTEIN"/>
    <property type="match status" value="1"/>
</dbReference>
<comment type="caution">
    <text evidence="3">The sequence shown here is derived from an EMBL/GenBank/DDBJ whole genome shotgun (WGS) entry which is preliminary data.</text>
</comment>
<evidence type="ECO:0000256" key="2">
    <source>
        <dbReference type="PROSITE-ProRule" id="PRU00708"/>
    </source>
</evidence>
<feature type="repeat" description="PPR" evidence="2">
    <location>
        <begin position="270"/>
        <end position="304"/>
    </location>
</feature>
<feature type="repeat" description="PPR" evidence="2">
    <location>
        <begin position="373"/>
        <end position="407"/>
    </location>
</feature>
<dbReference type="Gene3D" id="1.25.40.10">
    <property type="entry name" value="Tetratricopeptide repeat domain"/>
    <property type="match status" value="3"/>
</dbReference>
<reference evidence="4" key="1">
    <citation type="submission" date="2024-07" db="EMBL/GenBank/DDBJ databases">
        <title>Two chromosome-level genome assemblies of Korean endemic species Abeliophyllum distichum and Forsythia ovata (Oleaceae).</title>
        <authorList>
            <person name="Jang H."/>
        </authorList>
    </citation>
    <scope>NUCLEOTIDE SEQUENCE [LARGE SCALE GENOMIC DNA]</scope>
</reference>
<keyword evidence="4" id="KW-1185">Reference proteome</keyword>
<accession>A0ABD1WEL0</accession>
<name>A0ABD1WEL0_9LAMI</name>
<dbReference type="InterPro" id="IPR046960">
    <property type="entry name" value="PPR_At4g14850-like_plant"/>
</dbReference>
<keyword evidence="1" id="KW-0677">Repeat</keyword>
<dbReference type="Proteomes" id="UP001604277">
    <property type="component" value="Unassembled WGS sequence"/>
</dbReference>
<evidence type="ECO:0000256" key="1">
    <source>
        <dbReference type="ARBA" id="ARBA00022737"/>
    </source>
</evidence>
<dbReference type="PROSITE" id="PS51375">
    <property type="entry name" value="PPR"/>
    <property type="match status" value="2"/>
</dbReference>